<comment type="caution">
    <text evidence="10">The sequence shown here is derived from an EMBL/GenBank/DDBJ whole genome shotgun (WGS) entry which is preliminary data.</text>
</comment>
<comment type="subcellular location">
    <subcellularLocation>
        <location evidence="1 7">Nucleus</location>
    </subcellularLocation>
</comment>
<dbReference type="InterPro" id="IPR036600">
    <property type="entry name" value="PAH_sf"/>
</dbReference>
<dbReference type="PANTHER" id="PTHR12346">
    <property type="entry name" value="SIN3B-RELATED"/>
    <property type="match status" value="1"/>
</dbReference>
<feature type="domain" description="Histone deacetylase interacting" evidence="9">
    <location>
        <begin position="483"/>
        <end position="584"/>
    </location>
</feature>
<feature type="region of interest" description="Disordered" evidence="8">
    <location>
        <begin position="302"/>
        <end position="400"/>
    </location>
</feature>
<dbReference type="Pfam" id="PF08295">
    <property type="entry name" value="Sin3_corepress"/>
    <property type="match status" value="1"/>
</dbReference>
<feature type="compositionally biased region" description="Low complexity" evidence="8">
    <location>
        <begin position="167"/>
        <end position="178"/>
    </location>
</feature>
<dbReference type="GO" id="GO:0010628">
    <property type="term" value="P:positive regulation of gene expression"/>
    <property type="evidence" value="ECO:0007669"/>
    <property type="project" value="UniProtKB-ARBA"/>
</dbReference>
<feature type="region of interest" description="Disordered" evidence="8">
    <location>
        <begin position="92"/>
        <end position="119"/>
    </location>
</feature>
<dbReference type="EMBL" id="CAJVPJ010000008">
    <property type="protein sequence ID" value="CAG8453830.1"/>
    <property type="molecule type" value="Genomic_DNA"/>
</dbReference>
<gene>
    <name evidence="10" type="ORF">POCULU_LOCUS178</name>
</gene>
<evidence type="ECO:0000256" key="5">
    <source>
        <dbReference type="ARBA" id="ARBA00023163"/>
    </source>
</evidence>
<evidence type="ECO:0000313" key="10">
    <source>
        <dbReference type="EMBL" id="CAG8453830.1"/>
    </source>
</evidence>
<evidence type="ECO:0000256" key="7">
    <source>
        <dbReference type="PROSITE-ProRule" id="PRU00810"/>
    </source>
</evidence>
<dbReference type="OrthoDB" id="10265969at2759"/>
<dbReference type="InterPro" id="IPR013194">
    <property type="entry name" value="HDAC_interact_dom"/>
</dbReference>
<evidence type="ECO:0000256" key="4">
    <source>
        <dbReference type="ARBA" id="ARBA00023015"/>
    </source>
</evidence>
<feature type="compositionally biased region" description="Low complexity" evidence="8">
    <location>
        <begin position="92"/>
        <end position="102"/>
    </location>
</feature>
<evidence type="ECO:0000259" key="9">
    <source>
        <dbReference type="SMART" id="SM00761"/>
    </source>
</evidence>
<feature type="region of interest" description="Disordered" evidence="8">
    <location>
        <begin position="251"/>
        <end position="280"/>
    </location>
</feature>
<keyword evidence="2" id="KW-0678">Repressor</keyword>
<dbReference type="FunFam" id="1.20.1160.11:FF:000003">
    <property type="entry name" value="Paired amphipathic helix SIN3-like protein"/>
    <property type="match status" value="1"/>
</dbReference>
<dbReference type="PANTHER" id="PTHR12346:SF0">
    <property type="entry name" value="SIN3A, ISOFORM G"/>
    <property type="match status" value="1"/>
</dbReference>
<keyword evidence="6 7" id="KW-0539">Nucleus</keyword>
<protein>
    <submittedName>
        <fullName evidence="10">1018_t:CDS:1</fullName>
    </submittedName>
</protein>
<reference evidence="10" key="1">
    <citation type="submission" date="2021-06" db="EMBL/GenBank/DDBJ databases">
        <authorList>
            <person name="Kallberg Y."/>
            <person name="Tangrot J."/>
            <person name="Rosling A."/>
        </authorList>
    </citation>
    <scope>NUCLEOTIDE SEQUENCE</scope>
    <source>
        <strain evidence="10">IA702</strain>
    </source>
</reference>
<dbReference type="GO" id="GO:0000122">
    <property type="term" value="P:negative regulation of transcription by RNA polymerase II"/>
    <property type="evidence" value="ECO:0007669"/>
    <property type="project" value="TreeGrafter"/>
</dbReference>
<dbReference type="Pfam" id="PF02671">
    <property type="entry name" value="PAH"/>
    <property type="match status" value="3"/>
</dbReference>
<keyword evidence="4" id="KW-0805">Transcription regulation</keyword>
<keyword evidence="11" id="KW-1185">Reference proteome</keyword>
<dbReference type="GO" id="GO:0003714">
    <property type="term" value="F:transcription corepressor activity"/>
    <property type="evidence" value="ECO:0007669"/>
    <property type="project" value="InterPro"/>
</dbReference>
<evidence type="ECO:0000256" key="6">
    <source>
        <dbReference type="ARBA" id="ARBA00023242"/>
    </source>
</evidence>
<evidence type="ECO:0000256" key="1">
    <source>
        <dbReference type="ARBA" id="ARBA00004123"/>
    </source>
</evidence>
<dbReference type="SMART" id="SM00761">
    <property type="entry name" value="HDAC_interact"/>
    <property type="match status" value="1"/>
</dbReference>
<evidence type="ECO:0000256" key="8">
    <source>
        <dbReference type="SAM" id="MobiDB-lite"/>
    </source>
</evidence>
<dbReference type="Pfam" id="PF16879">
    <property type="entry name" value="Sin3a_C"/>
    <property type="match status" value="1"/>
</dbReference>
<dbReference type="InterPro" id="IPR031693">
    <property type="entry name" value="Sin3_C"/>
</dbReference>
<keyword evidence="5" id="KW-0804">Transcription</keyword>
<organism evidence="10 11">
    <name type="scientific">Paraglomus occultum</name>
    <dbReference type="NCBI Taxonomy" id="144539"/>
    <lineage>
        <taxon>Eukaryota</taxon>
        <taxon>Fungi</taxon>
        <taxon>Fungi incertae sedis</taxon>
        <taxon>Mucoromycota</taxon>
        <taxon>Glomeromycotina</taxon>
        <taxon>Glomeromycetes</taxon>
        <taxon>Paraglomerales</taxon>
        <taxon>Paraglomeraceae</taxon>
        <taxon>Paraglomus</taxon>
    </lineage>
</organism>
<name>A0A9N8VLR4_9GLOM</name>
<dbReference type="SUPFAM" id="SSF47762">
    <property type="entry name" value="PAH2 domain"/>
    <property type="match status" value="3"/>
</dbReference>
<dbReference type="InterPro" id="IPR039774">
    <property type="entry name" value="Sin3-like"/>
</dbReference>
<dbReference type="AlphaFoldDB" id="A0A9N8VLR4"/>
<dbReference type="Proteomes" id="UP000789572">
    <property type="component" value="Unassembled WGS sequence"/>
</dbReference>
<evidence type="ECO:0000256" key="3">
    <source>
        <dbReference type="ARBA" id="ARBA00022737"/>
    </source>
</evidence>
<keyword evidence="3" id="KW-0677">Repeat</keyword>
<dbReference type="InterPro" id="IPR003822">
    <property type="entry name" value="PAH"/>
</dbReference>
<feature type="compositionally biased region" description="Polar residues" evidence="8">
    <location>
        <begin position="109"/>
        <end position="119"/>
    </location>
</feature>
<evidence type="ECO:0000256" key="2">
    <source>
        <dbReference type="ARBA" id="ARBA00022491"/>
    </source>
</evidence>
<evidence type="ECO:0000313" key="11">
    <source>
        <dbReference type="Proteomes" id="UP000789572"/>
    </source>
</evidence>
<dbReference type="GO" id="GO:0033698">
    <property type="term" value="C:Rpd3L complex"/>
    <property type="evidence" value="ECO:0007669"/>
    <property type="project" value="UniProtKB-ARBA"/>
</dbReference>
<dbReference type="FunFam" id="1.20.1160.11:FF:000002">
    <property type="entry name" value="Paired amphipathic helix protein SIN3"/>
    <property type="match status" value="1"/>
</dbReference>
<dbReference type="Gene3D" id="1.20.1160.11">
    <property type="entry name" value="Paired amphipathic helix"/>
    <property type="match status" value="3"/>
</dbReference>
<feature type="region of interest" description="Disordered" evidence="8">
    <location>
        <begin position="161"/>
        <end position="181"/>
    </location>
</feature>
<accession>A0A9N8VLR4</accession>
<sequence>MSAVRPLNVKDALSYLDQVKLQFSEQPEVYNQFLDIMKDFKSQAIDTPGVIDRVSNLFKGHPSLIQGFNTFLPPGYRIDTNPHEPNTIRVTTPSGTTSTSTGAPVDVHPSQTAQMSAVPNSTNSAYYPSNFPTSLMTPSIQPPPPNTTIQQQMATPYHMSNTQQTASHNVNNNSQNHQQGKRAPVEFNHAINYVNKIKNRFSTEPDTYKQFLEILQTYQKEQKPILDVYAQVQVLFKSAPDLLDEFKQFLPDTSGNTPSGGLFAPPAQTHPSAQKSSHHMPVVAPLPNGIPNTGMGARLPPVGNFGSSTSGGATESFKKPTGQNGGASTPNVLSGAPSPIGNSSMGKKKRGVNVADRSPSASVSKLKKSKTIHKSSDAHSPTLAPVRSEPPRPPKQPASPDELLFFEKVKKYLSAKAFQEFLKVINLYSQRILDTNLVVDRVRAFLGQNQDLFEWFKLFVKYDDKDEFVQNTAFPRPRVDLEGARAVGPSYRQLPKSESQLQCSGRDEMCWEVLNDEWVSHPTWASEEAGFVAHKKNQYEEALHKCEEERYEYDMFIEANLHTIAILEPICKKISKMSPEDKSRYKLEPGFAGKSMIYQRVIKKVYDGDRAGEVLEQLHNNPSNAVPVILRRLKQKDEEWKRAQRDWNKIWREIDSKNYYKSLDHQGITFKTDDKRALNTKALVAEIEALRREPREGPDVNEYQFKFYLKDQSIFKDCVRVLFSYLDRSGSVTPADRDRLEAFFKTFVSSFFDLPSTLFDGLQREDVEMMVDNDEVSEYRPMDILSNESLSAEHVDGMWIQMSKESKEDIRAVVNKAGHGKPGRKSTVFFCNSNFYCFFRLFQILYSRLEHMKEGATDRGQNVSPLNKSHNVAASELDVLNPRLDSDLDMDTNGDPYTVLLDLIDRLFDNELENTAFEDYARYIYGTKAYLMFTIDRLVLNLTRVLQGILADSKTATLLNYFEKNRLPGDPSNVRPIIMYQLNANSAIGYDEHTFRLDFEKEEKSLSILLTGRDHYTRDAVTSEEKWAYYMYSYMSLNPTEGVSTKVDRPFLKRNLPAIEHKDPVLTNVSSKNGLEIKICINSYHVFFVNDTEDGFQRLVPAFPMSKIREDFAKRKDKFDQYFRVECDRLDLELLFPRKYEISNELAAWSTAKTNHPT</sequence>
<dbReference type="PROSITE" id="PS51477">
    <property type="entry name" value="PAH"/>
    <property type="match status" value="3"/>
</dbReference>
<proteinExistence type="predicted"/>
<dbReference type="FunFam" id="1.20.1160.11:FF:000001">
    <property type="entry name" value="Paired amphipathic helix protein Sin3"/>
    <property type="match status" value="1"/>
</dbReference>